<dbReference type="InterPro" id="IPR036179">
    <property type="entry name" value="Ig-like_dom_sf"/>
</dbReference>
<dbReference type="InterPro" id="IPR035897">
    <property type="entry name" value="Toll_tir_struct_dom_sf"/>
</dbReference>
<dbReference type="Pfam" id="PF07686">
    <property type="entry name" value="V-set"/>
    <property type="match status" value="1"/>
</dbReference>
<dbReference type="PANTHER" id="PTHR12231">
    <property type="entry name" value="CTX-RELATED TYPE I TRANSMEMBRANE PROTEIN"/>
    <property type="match status" value="1"/>
</dbReference>
<dbReference type="PROSITE" id="PS50104">
    <property type="entry name" value="TIR"/>
    <property type="match status" value="1"/>
</dbReference>
<keyword evidence="10" id="KW-1015">Disulfide bond</keyword>
<dbReference type="Proteomes" id="UP000225706">
    <property type="component" value="Unassembled WGS sequence"/>
</dbReference>
<comment type="similarity">
    <text evidence="2">Belongs to the interleukin-1 receptor family.</text>
</comment>
<dbReference type="InterPro" id="IPR007110">
    <property type="entry name" value="Ig-like_dom"/>
</dbReference>
<evidence type="ECO:0000256" key="8">
    <source>
        <dbReference type="ARBA" id="ARBA00023027"/>
    </source>
</evidence>
<dbReference type="Pfam" id="PF07679">
    <property type="entry name" value="I-set"/>
    <property type="match status" value="2"/>
</dbReference>
<feature type="domain" description="Ig-like" evidence="15">
    <location>
        <begin position="218"/>
        <end position="316"/>
    </location>
</feature>
<evidence type="ECO:0000256" key="1">
    <source>
        <dbReference type="ARBA" id="ARBA00004167"/>
    </source>
</evidence>
<feature type="domain" description="Ig-like" evidence="15">
    <location>
        <begin position="124"/>
        <end position="213"/>
    </location>
</feature>
<dbReference type="EMBL" id="LSMT01000613">
    <property type="protein sequence ID" value="PFX15765.1"/>
    <property type="molecule type" value="Genomic_DNA"/>
</dbReference>
<organism evidence="16 17">
    <name type="scientific">Stylophora pistillata</name>
    <name type="common">Smooth cauliflower coral</name>
    <dbReference type="NCBI Taxonomy" id="50429"/>
    <lineage>
        <taxon>Eukaryota</taxon>
        <taxon>Metazoa</taxon>
        <taxon>Cnidaria</taxon>
        <taxon>Anthozoa</taxon>
        <taxon>Hexacorallia</taxon>
        <taxon>Scleractinia</taxon>
        <taxon>Astrocoeniina</taxon>
        <taxon>Pocilloporidae</taxon>
        <taxon>Stylophora</taxon>
    </lineage>
</organism>
<protein>
    <submittedName>
        <fullName evidence="16">Hemicentin-1</fullName>
    </submittedName>
</protein>
<proteinExistence type="inferred from homology"/>
<evidence type="ECO:0000256" key="5">
    <source>
        <dbReference type="ARBA" id="ARBA00022737"/>
    </source>
</evidence>
<dbReference type="SUPFAM" id="SSF52200">
    <property type="entry name" value="Toll/Interleukin receptor TIR domain"/>
    <property type="match status" value="1"/>
</dbReference>
<reference evidence="17" key="1">
    <citation type="journal article" date="2017" name="bioRxiv">
        <title>Comparative analysis of the genomes of Stylophora pistillata and Acropora digitifera provides evidence for extensive differences between species of corals.</title>
        <authorList>
            <person name="Voolstra C.R."/>
            <person name="Li Y."/>
            <person name="Liew Y.J."/>
            <person name="Baumgarten S."/>
            <person name="Zoccola D."/>
            <person name="Flot J.-F."/>
            <person name="Tambutte S."/>
            <person name="Allemand D."/>
            <person name="Aranda M."/>
        </authorList>
    </citation>
    <scope>NUCLEOTIDE SEQUENCE [LARGE SCALE GENOMIC DNA]</scope>
</reference>
<evidence type="ECO:0000259" key="15">
    <source>
        <dbReference type="PROSITE" id="PS50835"/>
    </source>
</evidence>
<dbReference type="CDD" id="cd00096">
    <property type="entry name" value="Ig"/>
    <property type="match status" value="2"/>
</dbReference>
<dbReference type="Pfam" id="PF13676">
    <property type="entry name" value="TIR_2"/>
    <property type="match status" value="1"/>
</dbReference>
<keyword evidence="5" id="KW-0677">Repeat</keyword>
<feature type="domain" description="Ig-like" evidence="15">
    <location>
        <begin position="422"/>
        <end position="530"/>
    </location>
</feature>
<feature type="domain" description="TIR" evidence="14">
    <location>
        <begin position="588"/>
        <end position="722"/>
    </location>
</feature>
<dbReference type="GO" id="GO:0016020">
    <property type="term" value="C:membrane"/>
    <property type="evidence" value="ECO:0007669"/>
    <property type="project" value="UniProtKB-SubCell"/>
</dbReference>
<name>A0A2B4RHL8_STYPI</name>
<dbReference type="InterPro" id="IPR003599">
    <property type="entry name" value="Ig_sub"/>
</dbReference>
<accession>A0A2B4RHL8</accession>
<sequence>MPLGQFRRGTYRNSSPFSVPYIRHQNGNGKKVIQVTSGKDVKLICHIRTTGQTPKPGYYWLKDNQTLIPSDHQRMRLKPYRYLKIKRAKKEDSGFYTCVGVNDCGKNPYALQLLVRDAPIFTVPQYKMRRNLLALPVGNSVKLDCSADGNPRPTVEWYKDRKLFKERKGGRKLYLSQWTTLLSLKDLVPSDTGSYMCIVSNSYGWINHTYELDVHAEPQLRQSSPSRVVKPVGQDEVKLICDVKNAQNYTWYKFDRKIHLPSLRYFVKAPSYLQITDVVKSDSGTFVCVASNDYGRVNCTVRLIVEDPASSSTNVSGAKKPQFLYPDRMAMINSQYTRGDKFQLICDAIGTPVPTVTWYKGKYIYLGHGSDETITPERYDYVITFNKVDIMDRGNYTCVVKNAYGHLTHSYVFDVQEKIESPLLYLHIWKQEESIQYAGTDLQLHCVALSKDNKTKLRWYFSNSTSNPSTLINRTLFESHQKTTSNGDGSWLIFHDLNLKHISVADSGSYSCKAENVVGNVERQTYLNVTTSRIAPSQPAPFGCDLNRSMCSSMPYKIDEFSSTNEHGSTFSPDKDHSFYYIGNEDEFEYDAFIIFSSQDSDWVTKTLIPILEEKHHFKCCVHYRDFVLGVPFRENMVNSVYKSRKTIAVVSINFFNSNYCGSEMDYALHRLMERRDDSLVVIKLDDVDRGKLPKELRKRSYIDYQKNVEKDHWERKLVNCLKYPNDLFKETIL</sequence>
<evidence type="ECO:0000256" key="10">
    <source>
        <dbReference type="ARBA" id="ARBA00023157"/>
    </source>
</evidence>
<evidence type="ECO:0000256" key="9">
    <source>
        <dbReference type="ARBA" id="ARBA00023136"/>
    </source>
</evidence>
<evidence type="ECO:0000256" key="11">
    <source>
        <dbReference type="ARBA" id="ARBA00023170"/>
    </source>
</evidence>
<dbReference type="SMART" id="SM00409">
    <property type="entry name" value="IG"/>
    <property type="match status" value="5"/>
</dbReference>
<dbReference type="FunFam" id="2.60.40.10:FF:000032">
    <property type="entry name" value="palladin isoform X1"/>
    <property type="match status" value="1"/>
</dbReference>
<keyword evidence="9" id="KW-0472">Membrane</keyword>
<dbReference type="InterPro" id="IPR013098">
    <property type="entry name" value="Ig_I-set"/>
</dbReference>
<feature type="domain" description="Ig-like" evidence="15">
    <location>
        <begin position="20"/>
        <end position="98"/>
    </location>
</feature>
<keyword evidence="7" id="KW-1133">Transmembrane helix</keyword>
<dbReference type="SUPFAM" id="SSF48726">
    <property type="entry name" value="Immunoglobulin"/>
    <property type="match status" value="5"/>
</dbReference>
<keyword evidence="3" id="KW-0812">Transmembrane</keyword>
<keyword evidence="17" id="KW-1185">Reference proteome</keyword>
<keyword evidence="8" id="KW-0520">NAD</keyword>
<keyword evidence="12" id="KW-0325">Glycoprotein</keyword>
<dbReference type="InterPro" id="IPR013106">
    <property type="entry name" value="Ig_V-set"/>
</dbReference>
<dbReference type="SMART" id="SM00255">
    <property type="entry name" value="TIR"/>
    <property type="match status" value="1"/>
</dbReference>
<dbReference type="InterPro" id="IPR051170">
    <property type="entry name" value="Neural/epithelial_adhesion"/>
</dbReference>
<evidence type="ECO:0000256" key="13">
    <source>
        <dbReference type="ARBA" id="ARBA00023319"/>
    </source>
</evidence>
<evidence type="ECO:0000256" key="6">
    <source>
        <dbReference type="ARBA" id="ARBA00022801"/>
    </source>
</evidence>
<keyword evidence="13" id="KW-0393">Immunoglobulin domain</keyword>
<evidence type="ECO:0000259" key="14">
    <source>
        <dbReference type="PROSITE" id="PS50104"/>
    </source>
</evidence>
<evidence type="ECO:0000256" key="2">
    <source>
        <dbReference type="ARBA" id="ARBA00009752"/>
    </source>
</evidence>
<keyword evidence="4" id="KW-0732">Signal</keyword>
<keyword evidence="6" id="KW-0378">Hydrolase</keyword>
<dbReference type="AlphaFoldDB" id="A0A2B4RHL8"/>
<evidence type="ECO:0000256" key="7">
    <source>
        <dbReference type="ARBA" id="ARBA00022989"/>
    </source>
</evidence>
<evidence type="ECO:0000256" key="3">
    <source>
        <dbReference type="ARBA" id="ARBA00022692"/>
    </source>
</evidence>
<dbReference type="InterPro" id="IPR003598">
    <property type="entry name" value="Ig_sub2"/>
</dbReference>
<dbReference type="InterPro" id="IPR000157">
    <property type="entry name" value="TIR_dom"/>
</dbReference>
<evidence type="ECO:0000256" key="4">
    <source>
        <dbReference type="ARBA" id="ARBA00022729"/>
    </source>
</evidence>
<keyword evidence="11" id="KW-0675">Receptor</keyword>
<evidence type="ECO:0000256" key="12">
    <source>
        <dbReference type="ARBA" id="ARBA00023180"/>
    </source>
</evidence>
<dbReference type="PROSITE" id="PS50835">
    <property type="entry name" value="IG_LIKE"/>
    <property type="match status" value="5"/>
</dbReference>
<dbReference type="InterPro" id="IPR013783">
    <property type="entry name" value="Ig-like_fold"/>
</dbReference>
<dbReference type="GO" id="GO:0007165">
    <property type="term" value="P:signal transduction"/>
    <property type="evidence" value="ECO:0007669"/>
    <property type="project" value="InterPro"/>
</dbReference>
<dbReference type="Gene3D" id="2.60.40.10">
    <property type="entry name" value="Immunoglobulins"/>
    <property type="match status" value="5"/>
</dbReference>
<dbReference type="GO" id="GO:0016787">
    <property type="term" value="F:hydrolase activity"/>
    <property type="evidence" value="ECO:0007669"/>
    <property type="project" value="UniProtKB-KW"/>
</dbReference>
<dbReference type="SMART" id="SM00408">
    <property type="entry name" value="IGc2"/>
    <property type="match status" value="5"/>
</dbReference>
<dbReference type="PANTHER" id="PTHR12231:SF253">
    <property type="entry name" value="DPR-INTERACTING PROTEIN ETA, ISOFORM B-RELATED"/>
    <property type="match status" value="1"/>
</dbReference>
<comment type="caution">
    <text evidence="16">The sequence shown here is derived from an EMBL/GenBank/DDBJ whole genome shotgun (WGS) entry which is preliminary data.</text>
</comment>
<evidence type="ECO:0000313" key="17">
    <source>
        <dbReference type="Proteomes" id="UP000225706"/>
    </source>
</evidence>
<dbReference type="Pfam" id="PF13927">
    <property type="entry name" value="Ig_3"/>
    <property type="match status" value="2"/>
</dbReference>
<dbReference type="Gene3D" id="3.40.50.10140">
    <property type="entry name" value="Toll/interleukin-1 receptor homology (TIR) domain"/>
    <property type="match status" value="1"/>
</dbReference>
<gene>
    <name evidence="16" type="primary">HMCN1</name>
    <name evidence="16" type="ORF">AWC38_SpisGene20007</name>
</gene>
<dbReference type="OrthoDB" id="5985519at2759"/>
<feature type="domain" description="Ig-like" evidence="15">
    <location>
        <begin position="321"/>
        <end position="414"/>
    </location>
</feature>
<evidence type="ECO:0000313" key="16">
    <source>
        <dbReference type="EMBL" id="PFX15765.1"/>
    </source>
</evidence>
<dbReference type="FunFam" id="2.60.40.10:FF:000016">
    <property type="entry name" value="Fibroblast growth factor receptor"/>
    <property type="match status" value="2"/>
</dbReference>
<comment type="subcellular location">
    <subcellularLocation>
        <location evidence="1">Membrane</location>
        <topology evidence="1">Single-pass membrane protein</topology>
    </subcellularLocation>
</comment>